<dbReference type="STRING" id="1454006.AW14_00795"/>
<feature type="transmembrane region" description="Helical" evidence="6">
    <location>
        <begin position="92"/>
        <end position="115"/>
    </location>
</feature>
<evidence type="ECO:0000256" key="3">
    <source>
        <dbReference type="ARBA" id="ARBA00022692"/>
    </source>
</evidence>
<keyword evidence="4 6" id="KW-1133">Transmembrane helix</keyword>
<evidence type="ECO:0000313" key="8">
    <source>
        <dbReference type="Proteomes" id="UP000032229"/>
    </source>
</evidence>
<evidence type="ECO:0000256" key="5">
    <source>
        <dbReference type="ARBA" id="ARBA00023136"/>
    </source>
</evidence>
<feature type="transmembrane region" description="Helical" evidence="6">
    <location>
        <begin position="455"/>
        <end position="473"/>
    </location>
</feature>
<evidence type="ECO:0000256" key="2">
    <source>
        <dbReference type="ARBA" id="ARBA00022475"/>
    </source>
</evidence>
<dbReference type="AlphaFoldDB" id="A0A0C5W0B3"/>
<keyword evidence="2" id="KW-1003">Cell membrane</keyword>
<dbReference type="InterPro" id="IPR050833">
    <property type="entry name" value="Poly_Biosynth_Transport"/>
</dbReference>
<dbReference type="RefSeq" id="WP_044637070.1">
    <property type="nucleotide sequence ID" value="NZ_CP007202.1"/>
</dbReference>
<dbReference type="OrthoDB" id="9769862at2"/>
<evidence type="ECO:0000313" key="7">
    <source>
        <dbReference type="EMBL" id="AJR04706.1"/>
    </source>
</evidence>
<feature type="transmembrane region" description="Helical" evidence="6">
    <location>
        <begin position="225"/>
        <end position="248"/>
    </location>
</feature>
<comment type="subcellular location">
    <subcellularLocation>
        <location evidence="1">Cell membrane</location>
        <topology evidence="1">Multi-pass membrane protein</topology>
    </subcellularLocation>
</comment>
<name>A0A0C5W0B3_9FLAO</name>
<dbReference type="KEGG" id="sze:AW14_00795"/>
<evidence type="ECO:0008006" key="9">
    <source>
        <dbReference type="Google" id="ProtNLM"/>
    </source>
</evidence>
<dbReference type="Pfam" id="PF13440">
    <property type="entry name" value="Polysacc_synt_3"/>
    <property type="match status" value="1"/>
</dbReference>
<feature type="transmembrane region" description="Helical" evidence="6">
    <location>
        <begin position="12"/>
        <end position="31"/>
    </location>
</feature>
<evidence type="ECO:0000256" key="1">
    <source>
        <dbReference type="ARBA" id="ARBA00004651"/>
    </source>
</evidence>
<gene>
    <name evidence="7" type="ORF">AW14_00795</name>
</gene>
<evidence type="ECO:0000256" key="6">
    <source>
        <dbReference type="SAM" id="Phobius"/>
    </source>
</evidence>
<feature type="transmembrane region" description="Helical" evidence="6">
    <location>
        <begin position="378"/>
        <end position="395"/>
    </location>
</feature>
<reference evidence="7 8" key="1">
    <citation type="submission" date="2014-02" db="EMBL/GenBank/DDBJ databases">
        <authorList>
            <person name="Young C.-C."/>
            <person name="Hameed A."/>
            <person name="Huang H.-C."/>
            <person name="Shahina M."/>
        </authorList>
    </citation>
    <scope>NUCLEOTIDE SEQUENCE [LARGE SCALE GENOMIC DNA]</scope>
    <source>
        <strain evidence="7 8">CC-SAMT-1</strain>
    </source>
</reference>
<feature type="transmembrane region" description="Helical" evidence="6">
    <location>
        <begin position="184"/>
        <end position="204"/>
    </location>
</feature>
<feature type="transmembrane region" description="Helical" evidence="6">
    <location>
        <begin position="127"/>
        <end position="149"/>
    </location>
</feature>
<feature type="transmembrane region" description="Helical" evidence="6">
    <location>
        <begin position="260"/>
        <end position="281"/>
    </location>
</feature>
<dbReference type="PANTHER" id="PTHR30250">
    <property type="entry name" value="PST FAMILY PREDICTED COLANIC ACID TRANSPORTER"/>
    <property type="match status" value="1"/>
</dbReference>
<dbReference type="GO" id="GO:0005886">
    <property type="term" value="C:plasma membrane"/>
    <property type="evidence" value="ECO:0007669"/>
    <property type="project" value="UniProtKB-SubCell"/>
</dbReference>
<feature type="transmembrane region" description="Helical" evidence="6">
    <location>
        <begin position="302"/>
        <end position="324"/>
    </location>
</feature>
<feature type="transmembrane region" description="Helical" evidence="6">
    <location>
        <begin position="37"/>
        <end position="58"/>
    </location>
</feature>
<organism evidence="7 8">
    <name type="scientific">Siansivirga zeaxanthinifaciens CC-SAMT-1</name>
    <dbReference type="NCBI Taxonomy" id="1454006"/>
    <lineage>
        <taxon>Bacteria</taxon>
        <taxon>Pseudomonadati</taxon>
        <taxon>Bacteroidota</taxon>
        <taxon>Flavobacteriia</taxon>
        <taxon>Flavobacteriales</taxon>
        <taxon>Flavobacteriaceae</taxon>
        <taxon>Siansivirga</taxon>
    </lineage>
</organism>
<protein>
    <recommendedName>
        <fullName evidence="9">Polysaccharide biosynthesis protein C-terminal domain-containing protein</fullName>
    </recommendedName>
</protein>
<sequence length="492" mass="55585">MNKDKKLYQQILKVTFLLGSVQFFNIILSIIKSKITALLIGVAGFGVFGLLSTTLNLISGFSKLGIDVSAVKEIAVANNELKKDRLSNLINTTIHLSWVLGVLGALICLVLSNWLSFITFGNDNYTSYFIVISLAVLFNQLLSANLAILQGLKYIKKLAAVTLFSSLFSLIPTVIIYYTIGEKGIPWVILITSIIGFLISKFFIKKVKIKKTRFFFNQLFKDGRTMILLGIIISIANLYEILVGYLIQIYIANFRNVTEVGLYSAGFTVLNSYVVVFLYVLSKDYFPRISEVSNDNIAIKKMLNSQVAIAILLLTPLVVLFMVFNPIIIKILYTKEFMPIQGMITYGVMSILFKVISWSLGFIILAKGNSKLYLSSELISNSLLFVFVVFGYKFFGLTGVGIGYSLYHIIDLVIINFIIFKKYKIHFHLNVKLLFYICLGQCLIMLFLIQIENSLLKYILMSIGILFSLIISIKKINNFISFKEIINNKLKF</sequence>
<dbReference type="HOGENOM" id="CLU_042154_2_0_10"/>
<dbReference type="PANTHER" id="PTHR30250:SF11">
    <property type="entry name" value="O-ANTIGEN TRANSPORTER-RELATED"/>
    <property type="match status" value="1"/>
</dbReference>
<feature type="transmembrane region" description="Helical" evidence="6">
    <location>
        <begin position="158"/>
        <end position="178"/>
    </location>
</feature>
<feature type="transmembrane region" description="Helical" evidence="6">
    <location>
        <begin position="401"/>
        <end position="419"/>
    </location>
</feature>
<evidence type="ECO:0000256" key="4">
    <source>
        <dbReference type="ARBA" id="ARBA00022989"/>
    </source>
</evidence>
<accession>A0A0C5W0B3</accession>
<keyword evidence="5 6" id="KW-0472">Membrane</keyword>
<keyword evidence="8" id="KW-1185">Reference proteome</keyword>
<feature type="transmembrane region" description="Helical" evidence="6">
    <location>
        <begin position="344"/>
        <end position="366"/>
    </location>
</feature>
<dbReference type="Proteomes" id="UP000032229">
    <property type="component" value="Chromosome"/>
</dbReference>
<proteinExistence type="predicted"/>
<feature type="transmembrane region" description="Helical" evidence="6">
    <location>
        <begin position="431"/>
        <end position="449"/>
    </location>
</feature>
<dbReference type="EMBL" id="CP007202">
    <property type="protein sequence ID" value="AJR04706.1"/>
    <property type="molecule type" value="Genomic_DNA"/>
</dbReference>
<keyword evidence="3 6" id="KW-0812">Transmembrane</keyword>